<dbReference type="GO" id="GO:0019646">
    <property type="term" value="P:aerobic electron transport chain"/>
    <property type="evidence" value="ECO:0007669"/>
    <property type="project" value="InterPro"/>
</dbReference>
<evidence type="ECO:0000256" key="2">
    <source>
        <dbReference type="ARBA" id="ARBA00010581"/>
    </source>
</evidence>
<name>A0A1I0MWD4_9BACT</name>
<reference evidence="11" key="1">
    <citation type="submission" date="2016-10" db="EMBL/GenBank/DDBJ databases">
        <authorList>
            <person name="Varghese N."/>
            <person name="Submissions S."/>
        </authorList>
    </citation>
    <scope>NUCLEOTIDE SEQUENCE [LARGE SCALE GENOMIC DNA]</scope>
    <source>
        <strain evidence="11">CGMCC 1.12402</strain>
    </source>
</reference>
<dbReference type="GeneID" id="99985465"/>
<accession>A0A1I0MWD4</accession>
<evidence type="ECO:0000256" key="1">
    <source>
        <dbReference type="ARBA" id="ARBA00004651"/>
    </source>
</evidence>
<evidence type="ECO:0000256" key="8">
    <source>
        <dbReference type="SAM" id="Phobius"/>
    </source>
</evidence>
<dbReference type="EMBL" id="FOIR01000001">
    <property type="protein sequence ID" value="SEV92586.1"/>
    <property type="molecule type" value="Genomic_DNA"/>
</dbReference>
<evidence type="ECO:0000256" key="3">
    <source>
        <dbReference type="ARBA" id="ARBA00022475"/>
    </source>
</evidence>
<dbReference type="InterPro" id="IPR000298">
    <property type="entry name" value="Cyt_c_oxidase-like_su3"/>
</dbReference>
<keyword evidence="6 8" id="KW-0472">Membrane</keyword>
<dbReference type="InterPro" id="IPR035973">
    <property type="entry name" value="Cyt_c_oxidase_su3-like_sf"/>
</dbReference>
<keyword evidence="11" id="KW-1185">Reference proteome</keyword>
<evidence type="ECO:0000256" key="4">
    <source>
        <dbReference type="ARBA" id="ARBA00022692"/>
    </source>
</evidence>
<dbReference type="GO" id="GO:0004129">
    <property type="term" value="F:cytochrome-c oxidase activity"/>
    <property type="evidence" value="ECO:0007669"/>
    <property type="project" value="InterPro"/>
</dbReference>
<sequence length="208" mass="24230">MPQEKKRVSLRRETFKKMEELHPHQIILFVAMVGSGILFFFLLVAFAVARPPQLELIRMEFPKSFVVSTFVMLLSSFSVAKVLPMYKADNQEELKKWLGITFLLGLAFSTLQFLGWRELQSHQILFSGERSGAYLYVLSGLHVAHVLGIMVYLLYLLMQCHKTSKDAVKELLYATNPYQKVRFKLLTSAWHFVDVVWVVVFFYFLFSF</sequence>
<evidence type="ECO:0000256" key="5">
    <source>
        <dbReference type="ARBA" id="ARBA00022989"/>
    </source>
</evidence>
<evidence type="ECO:0000313" key="11">
    <source>
        <dbReference type="Proteomes" id="UP000199437"/>
    </source>
</evidence>
<dbReference type="Gene3D" id="1.20.120.80">
    <property type="entry name" value="Cytochrome c oxidase, subunit III, four-helix bundle"/>
    <property type="match status" value="1"/>
</dbReference>
<evidence type="ECO:0000259" key="9">
    <source>
        <dbReference type="PROSITE" id="PS50253"/>
    </source>
</evidence>
<feature type="transmembrane region" description="Helical" evidence="8">
    <location>
        <begin position="96"/>
        <end position="114"/>
    </location>
</feature>
<dbReference type="PANTHER" id="PTHR11403:SF2">
    <property type="entry name" value="CYTOCHROME BO(3) UBIQUINOL OXIDASE SUBUNIT 3"/>
    <property type="match status" value="1"/>
</dbReference>
<feature type="transmembrane region" description="Helical" evidence="8">
    <location>
        <begin position="134"/>
        <end position="157"/>
    </location>
</feature>
<keyword evidence="3" id="KW-1003">Cell membrane</keyword>
<dbReference type="AlphaFoldDB" id="A0A1I0MWD4"/>
<dbReference type="PROSITE" id="PS50253">
    <property type="entry name" value="COX3"/>
    <property type="match status" value="1"/>
</dbReference>
<dbReference type="Proteomes" id="UP000199437">
    <property type="component" value="Unassembled WGS sequence"/>
</dbReference>
<organism evidence="10 11">
    <name type="scientific">Roseivirga pacifica</name>
    <dbReference type="NCBI Taxonomy" id="1267423"/>
    <lineage>
        <taxon>Bacteria</taxon>
        <taxon>Pseudomonadati</taxon>
        <taxon>Bacteroidota</taxon>
        <taxon>Cytophagia</taxon>
        <taxon>Cytophagales</taxon>
        <taxon>Roseivirgaceae</taxon>
        <taxon>Roseivirga</taxon>
    </lineage>
</organism>
<evidence type="ECO:0000256" key="7">
    <source>
        <dbReference type="RuleBase" id="RU003376"/>
    </source>
</evidence>
<dbReference type="PANTHER" id="PTHR11403">
    <property type="entry name" value="CYTOCHROME C OXIDASE SUBUNIT III"/>
    <property type="match status" value="1"/>
</dbReference>
<gene>
    <name evidence="10" type="ORF">SAMN05216290_0725</name>
</gene>
<proteinExistence type="inferred from homology"/>
<feature type="transmembrane region" description="Helical" evidence="8">
    <location>
        <begin position="61"/>
        <end position="84"/>
    </location>
</feature>
<keyword evidence="5 8" id="KW-1133">Transmembrane helix</keyword>
<evidence type="ECO:0000256" key="6">
    <source>
        <dbReference type="ARBA" id="ARBA00023136"/>
    </source>
</evidence>
<keyword evidence="4 7" id="KW-0812">Transmembrane</keyword>
<dbReference type="InterPro" id="IPR013833">
    <property type="entry name" value="Cyt_c_oxidase_su3_a-hlx"/>
</dbReference>
<comment type="subcellular location">
    <subcellularLocation>
        <location evidence="1 7">Cell membrane</location>
        <topology evidence="1 7">Multi-pass membrane protein</topology>
    </subcellularLocation>
</comment>
<protein>
    <submittedName>
        <fullName evidence="10">Cytochrome c oxidase subunit 3</fullName>
    </submittedName>
</protein>
<dbReference type="RefSeq" id="WP_139177398.1">
    <property type="nucleotide sequence ID" value="NZ_FOIR01000001.1"/>
</dbReference>
<comment type="similarity">
    <text evidence="2 7">Belongs to the cytochrome c oxidase subunit 3 family.</text>
</comment>
<feature type="transmembrane region" description="Helical" evidence="8">
    <location>
        <begin position="185"/>
        <end position="206"/>
    </location>
</feature>
<dbReference type="SUPFAM" id="SSF81452">
    <property type="entry name" value="Cytochrome c oxidase subunit III-like"/>
    <property type="match status" value="1"/>
</dbReference>
<feature type="transmembrane region" description="Helical" evidence="8">
    <location>
        <begin position="26"/>
        <end position="49"/>
    </location>
</feature>
<dbReference type="OrthoDB" id="9810850at2"/>
<dbReference type="GO" id="GO:0005886">
    <property type="term" value="C:plasma membrane"/>
    <property type="evidence" value="ECO:0007669"/>
    <property type="project" value="UniProtKB-SubCell"/>
</dbReference>
<evidence type="ECO:0000313" key="10">
    <source>
        <dbReference type="EMBL" id="SEV92586.1"/>
    </source>
</evidence>
<dbReference type="InterPro" id="IPR024791">
    <property type="entry name" value="Cyt_c/ubiquinol_Oxase_su3"/>
</dbReference>
<dbReference type="STRING" id="1267423.SAMN05216290_0725"/>
<feature type="domain" description="Heme-copper oxidase subunit III family profile" evidence="9">
    <location>
        <begin position="25"/>
        <end position="208"/>
    </location>
</feature>